<dbReference type="AlphaFoldDB" id="A0A1Z5HRM0"/>
<proteinExistence type="predicted"/>
<evidence type="ECO:0000259" key="6">
    <source>
        <dbReference type="PROSITE" id="PS51379"/>
    </source>
</evidence>
<evidence type="ECO:0000256" key="2">
    <source>
        <dbReference type="ARBA" id="ARBA00022723"/>
    </source>
</evidence>
<evidence type="ECO:0000313" key="8">
    <source>
        <dbReference type="Proteomes" id="UP000197032"/>
    </source>
</evidence>
<dbReference type="OrthoDB" id="9810688at2"/>
<dbReference type="InterPro" id="IPR050294">
    <property type="entry name" value="RnfB_subfamily"/>
</dbReference>
<evidence type="ECO:0000256" key="3">
    <source>
        <dbReference type="ARBA" id="ARBA00022737"/>
    </source>
</evidence>
<sequence>MKRVYAREEYCVGCRLCEIHCIVAHSNYPDNIVKAFKKQKPRPLPRVTVEEKGEVSFALQCRHCEEAPCTKACITGAMQKDPVTGVVTNEEERCVGCWTCILVCPHGAIRRDESGKKVASKCDLCSGIDDLPACVKNCPNEALVYEEREEQVKAG</sequence>
<dbReference type="CDD" id="cd10563">
    <property type="entry name" value="CooF_like"/>
    <property type="match status" value="1"/>
</dbReference>
<dbReference type="InterPro" id="IPR017900">
    <property type="entry name" value="4Fe4S_Fe_S_CS"/>
</dbReference>
<evidence type="ECO:0000313" key="7">
    <source>
        <dbReference type="EMBL" id="GAW92007.1"/>
    </source>
</evidence>
<accession>A0A1Z5HRM0</accession>
<dbReference type="PROSITE" id="PS00198">
    <property type="entry name" value="4FE4S_FER_1"/>
    <property type="match status" value="1"/>
</dbReference>
<dbReference type="InterPro" id="IPR017896">
    <property type="entry name" value="4Fe4S_Fe-S-bd"/>
</dbReference>
<evidence type="ECO:0000256" key="4">
    <source>
        <dbReference type="ARBA" id="ARBA00023004"/>
    </source>
</evidence>
<dbReference type="PANTHER" id="PTHR42859">
    <property type="entry name" value="OXIDOREDUCTASE"/>
    <property type="match status" value="1"/>
</dbReference>
<dbReference type="PANTHER" id="PTHR42859:SF17">
    <property type="entry name" value="ELECTRON TRANSPORT PROTEIN HYDN-RELATED"/>
    <property type="match status" value="1"/>
</dbReference>
<dbReference type="GO" id="GO:0046872">
    <property type="term" value="F:metal ion binding"/>
    <property type="evidence" value="ECO:0007669"/>
    <property type="project" value="UniProtKB-KW"/>
</dbReference>
<dbReference type="RefSeq" id="WP_088553440.1">
    <property type="nucleotide sequence ID" value="NZ_BDGJ01000042.1"/>
</dbReference>
<dbReference type="SUPFAM" id="SSF54862">
    <property type="entry name" value="4Fe-4S ferredoxins"/>
    <property type="match status" value="1"/>
</dbReference>
<dbReference type="EMBL" id="BDGJ01000042">
    <property type="protein sequence ID" value="GAW92007.1"/>
    <property type="molecule type" value="Genomic_DNA"/>
</dbReference>
<dbReference type="Proteomes" id="UP000197032">
    <property type="component" value="Unassembled WGS sequence"/>
</dbReference>
<keyword evidence="3" id="KW-0677">Repeat</keyword>
<feature type="domain" description="4Fe-4S ferredoxin-type" evidence="6">
    <location>
        <begin position="2"/>
        <end position="31"/>
    </location>
</feature>
<dbReference type="PROSITE" id="PS51379">
    <property type="entry name" value="4FE4S_FER_2"/>
    <property type="match status" value="2"/>
</dbReference>
<organism evidence="7 8">
    <name type="scientific">Calderihabitans maritimus</name>
    <dbReference type="NCBI Taxonomy" id="1246530"/>
    <lineage>
        <taxon>Bacteria</taxon>
        <taxon>Bacillati</taxon>
        <taxon>Bacillota</taxon>
        <taxon>Clostridia</taxon>
        <taxon>Neomoorellales</taxon>
        <taxon>Calderihabitantaceae</taxon>
        <taxon>Calderihabitans</taxon>
    </lineage>
</organism>
<keyword evidence="5" id="KW-0411">Iron-sulfur</keyword>
<comment type="caution">
    <text evidence="7">The sequence shown here is derived from an EMBL/GenBank/DDBJ whole genome shotgun (WGS) entry which is preliminary data.</text>
</comment>
<dbReference type="GO" id="GO:0051539">
    <property type="term" value="F:4 iron, 4 sulfur cluster binding"/>
    <property type="evidence" value="ECO:0007669"/>
    <property type="project" value="UniProtKB-KW"/>
</dbReference>
<evidence type="ECO:0000256" key="5">
    <source>
        <dbReference type="ARBA" id="ARBA00023014"/>
    </source>
</evidence>
<keyword evidence="8" id="KW-1185">Reference proteome</keyword>
<keyword evidence="1" id="KW-0004">4Fe-4S</keyword>
<name>A0A1Z5HRM0_9FIRM</name>
<dbReference type="Pfam" id="PF13247">
    <property type="entry name" value="Fer4_11"/>
    <property type="match status" value="1"/>
</dbReference>
<dbReference type="Gene3D" id="3.30.70.20">
    <property type="match status" value="2"/>
</dbReference>
<evidence type="ECO:0000256" key="1">
    <source>
        <dbReference type="ARBA" id="ARBA00022485"/>
    </source>
</evidence>
<gene>
    <name evidence="7" type="ORF">KKC1_11670</name>
</gene>
<reference evidence="8" key="1">
    <citation type="journal article" date="2017" name="Appl. Environ. Microbiol.">
        <title>Genomic analysis of Calderihabitans maritimus KKC1, a thermophilic hydrogenogenic carboxydotrophic bacterium isolated from marine sediment.</title>
        <authorList>
            <person name="Omae K."/>
            <person name="Yoneda Y."/>
            <person name="Fukuyama Y."/>
            <person name="Yoshida T."/>
            <person name="Sako Y."/>
        </authorList>
    </citation>
    <scope>NUCLEOTIDE SEQUENCE [LARGE SCALE GENOMIC DNA]</scope>
    <source>
        <strain evidence="8">KKC1</strain>
    </source>
</reference>
<protein>
    <submittedName>
        <fullName evidence="7">4Fe-4S ferredoxin</fullName>
    </submittedName>
</protein>
<keyword evidence="2" id="KW-0479">Metal-binding</keyword>
<feature type="domain" description="4Fe-4S ferredoxin-type" evidence="6">
    <location>
        <begin position="85"/>
        <end position="114"/>
    </location>
</feature>
<keyword evidence="4" id="KW-0408">Iron</keyword>